<gene>
    <name evidence="2" type="ORF">BE221DRAFT_67682</name>
</gene>
<reference evidence="2" key="1">
    <citation type="submission" date="2017-04" db="EMBL/GenBank/DDBJ databases">
        <title>Population genomics of picophytoplankton unveils novel chromosome hypervariability.</title>
        <authorList>
            <consortium name="DOE Joint Genome Institute"/>
            <person name="Blanc-Mathieu R."/>
            <person name="Krasovec M."/>
            <person name="Hebrard M."/>
            <person name="Yau S."/>
            <person name="Desgranges E."/>
            <person name="Martin J."/>
            <person name="Schackwitz W."/>
            <person name="Kuo A."/>
            <person name="Salin G."/>
            <person name="Donnadieu C."/>
            <person name="Desdevises Y."/>
            <person name="Sanchez-Ferandin S."/>
            <person name="Moreau H."/>
            <person name="Rivals E."/>
            <person name="Grigoriev I.V."/>
            <person name="Grimsley N."/>
            <person name="Eyre-Walker A."/>
            <person name="Piganeau G."/>
        </authorList>
    </citation>
    <scope>NUCLEOTIDE SEQUENCE [LARGE SCALE GENOMIC DNA]</scope>
    <source>
        <strain evidence="2">RCC 1115</strain>
    </source>
</reference>
<dbReference type="eggNOG" id="ENOG502QSX3">
    <property type="taxonomic scope" value="Eukaryota"/>
</dbReference>
<feature type="region of interest" description="Disordered" evidence="1">
    <location>
        <begin position="177"/>
        <end position="201"/>
    </location>
</feature>
<evidence type="ECO:0000256" key="1">
    <source>
        <dbReference type="SAM" id="MobiDB-lite"/>
    </source>
</evidence>
<dbReference type="Proteomes" id="UP000195557">
    <property type="component" value="Unassembled WGS sequence"/>
</dbReference>
<sequence>MLDRICDVQLITPGLDPDETRVRAIELAHALDAITLKVNASIESRVDAHVARVDRLRRRTQTLERRVEARNTGAIDAGEVAASAPTRPASNREDDLRGALMDAIRSKPMLKSSSSREAPSRASEPTNAQAAPPRQMSMMEELANSIGRRRAAIVASGDHDIREKIATPTKRADNVLGFDAFSKSKGQTDQGSEDGESDWDD</sequence>
<evidence type="ECO:0000313" key="2">
    <source>
        <dbReference type="EMBL" id="OUS48776.1"/>
    </source>
</evidence>
<protein>
    <recommendedName>
        <fullName evidence="3">WASH1 WAHD domain-containing protein</fullName>
    </recommendedName>
</protein>
<organism evidence="2">
    <name type="scientific">Ostreococcus tauri</name>
    <name type="common">Marine green alga</name>
    <dbReference type="NCBI Taxonomy" id="70448"/>
    <lineage>
        <taxon>Eukaryota</taxon>
        <taxon>Viridiplantae</taxon>
        <taxon>Chlorophyta</taxon>
        <taxon>Mamiellophyceae</taxon>
        <taxon>Mamiellales</taxon>
        <taxon>Bathycoccaceae</taxon>
        <taxon>Ostreococcus</taxon>
    </lineage>
</organism>
<dbReference type="EMBL" id="KZ155772">
    <property type="protein sequence ID" value="OUS48776.1"/>
    <property type="molecule type" value="Genomic_DNA"/>
</dbReference>
<feature type="compositionally biased region" description="Acidic residues" evidence="1">
    <location>
        <begin position="191"/>
        <end position="201"/>
    </location>
</feature>
<feature type="compositionally biased region" description="Low complexity" evidence="1">
    <location>
        <begin position="112"/>
        <end position="125"/>
    </location>
</feature>
<accession>A0A1Y5IGT8</accession>
<feature type="region of interest" description="Disordered" evidence="1">
    <location>
        <begin position="105"/>
        <end position="135"/>
    </location>
</feature>
<dbReference type="AlphaFoldDB" id="A0A1Y5IGT8"/>
<evidence type="ECO:0008006" key="3">
    <source>
        <dbReference type="Google" id="ProtNLM"/>
    </source>
</evidence>
<proteinExistence type="predicted"/>
<name>A0A1Y5IGT8_OSTTA</name>